<keyword evidence="5" id="KW-1185">Reference proteome</keyword>
<keyword evidence="1" id="KW-0479">Metal-binding</keyword>
<feature type="domain" description="E3 ubiquitin-protein ligase listerin ubiquitin conjugating" evidence="3">
    <location>
        <begin position="968"/>
        <end position="1046"/>
    </location>
</feature>
<dbReference type="Pfam" id="PF23009">
    <property type="entry name" value="UBC_like"/>
    <property type="match status" value="1"/>
</dbReference>
<organism evidence="4 5">
    <name type="scientific">Chrysophaeum taylorii</name>
    <dbReference type="NCBI Taxonomy" id="2483200"/>
    <lineage>
        <taxon>Eukaryota</taxon>
        <taxon>Sar</taxon>
        <taxon>Stramenopiles</taxon>
        <taxon>Ochrophyta</taxon>
        <taxon>Pelagophyceae</taxon>
        <taxon>Pelagomonadales</taxon>
        <taxon>Pelagomonadaceae</taxon>
        <taxon>Chrysophaeum</taxon>
    </lineage>
</organism>
<dbReference type="EC" id="2.3.2.27" evidence="1"/>
<dbReference type="GO" id="GO:1990116">
    <property type="term" value="P:ribosome-associated ubiquitin-dependent protein catabolic process"/>
    <property type="evidence" value="ECO:0007669"/>
    <property type="project" value="UniProtKB-UniRule"/>
</dbReference>
<name>A0AAD7UBM8_9STRA</name>
<comment type="catalytic activity">
    <reaction evidence="1">
        <text>S-ubiquitinyl-[E2 ubiquitin-conjugating enzyme]-L-cysteine + [acceptor protein]-L-lysine = [E2 ubiquitin-conjugating enzyme]-L-cysteine + N(6)-ubiquitinyl-[acceptor protein]-L-lysine.</text>
        <dbReference type="EC" id="2.3.2.27"/>
    </reaction>
</comment>
<dbReference type="InterPro" id="IPR054478">
    <property type="entry name" value="LTN1_UBC"/>
</dbReference>
<evidence type="ECO:0000259" key="3">
    <source>
        <dbReference type="Pfam" id="PF23009"/>
    </source>
</evidence>
<keyword evidence="1" id="KW-0862">Zinc</keyword>
<dbReference type="EMBL" id="JAQMWT010000419">
    <property type="protein sequence ID" value="KAJ8601593.1"/>
    <property type="molecule type" value="Genomic_DNA"/>
</dbReference>
<dbReference type="GO" id="GO:0005829">
    <property type="term" value="C:cytosol"/>
    <property type="evidence" value="ECO:0007669"/>
    <property type="project" value="UniProtKB-UniRule"/>
</dbReference>
<dbReference type="GO" id="GO:0072344">
    <property type="term" value="P:rescue of stalled ribosome"/>
    <property type="evidence" value="ECO:0007669"/>
    <property type="project" value="UniProtKB-UniRule"/>
</dbReference>
<dbReference type="GO" id="GO:0043023">
    <property type="term" value="F:ribosomal large subunit binding"/>
    <property type="evidence" value="ECO:0007669"/>
    <property type="project" value="TreeGrafter"/>
</dbReference>
<accession>A0AAD7UBM8</accession>
<evidence type="ECO:0000256" key="1">
    <source>
        <dbReference type="RuleBase" id="RU367090"/>
    </source>
</evidence>
<dbReference type="GO" id="GO:0008270">
    <property type="term" value="F:zinc ion binding"/>
    <property type="evidence" value="ECO:0007669"/>
    <property type="project" value="UniProtKB-KW"/>
</dbReference>
<dbReference type="CDD" id="cd16491">
    <property type="entry name" value="RING-CH-C4HC3_LTN1"/>
    <property type="match status" value="1"/>
</dbReference>
<evidence type="ECO:0000313" key="4">
    <source>
        <dbReference type="EMBL" id="KAJ8601593.1"/>
    </source>
</evidence>
<comment type="function">
    <text evidence="1">E3 ubiquitin-protein ligase. Component of the ribosome quality control complex (RQC), a ribosome-associated complex that mediates ubiquitination and extraction of incompletely synthesized nascent chains for proteasomal degradation.</text>
</comment>
<keyword evidence="1" id="KW-0863">Zinc-finger</keyword>
<dbReference type="AlphaFoldDB" id="A0AAD7UBM8"/>
<feature type="compositionally biased region" description="Low complexity" evidence="2">
    <location>
        <begin position="1111"/>
        <end position="1134"/>
    </location>
</feature>
<reference evidence="4" key="1">
    <citation type="submission" date="2023-01" db="EMBL/GenBank/DDBJ databases">
        <title>Metagenome sequencing of chrysophaentin producing Chrysophaeum taylorii.</title>
        <authorList>
            <person name="Davison J."/>
            <person name="Bewley C."/>
        </authorList>
    </citation>
    <scope>NUCLEOTIDE SEQUENCE</scope>
    <source>
        <strain evidence="4">NIES-1699</strain>
    </source>
</reference>
<dbReference type="PANTHER" id="PTHR12389:SF0">
    <property type="entry name" value="E3 UBIQUITIN-PROTEIN LIGASE LISTERIN"/>
    <property type="match status" value="1"/>
</dbReference>
<comment type="subunit">
    <text evidence="1">Component of the ribosome quality control complex (RQC).</text>
</comment>
<keyword evidence="1" id="KW-0833">Ubl conjugation pathway</keyword>
<keyword evidence="1" id="KW-0808">Transferase</keyword>
<gene>
    <name evidence="4" type="ORF">CTAYLR_010143</name>
</gene>
<dbReference type="GO" id="GO:1990112">
    <property type="term" value="C:RQC complex"/>
    <property type="evidence" value="ECO:0007669"/>
    <property type="project" value="UniProtKB-UniRule"/>
</dbReference>
<feature type="region of interest" description="Disordered" evidence="2">
    <location>
        <begin position="1111"/>
        <end position="1170"/>
    </location>
</feature>
<protein>
    <recommendedName>
        <fullName evidence="1">E3 ubiquitin-protein ligase listerin</fullName>
        <ecNumber evidence="1">2.3.2.27</ecNumber>
    </recommendedName>
    <alternativeName>
        <fullName evidence="1">RING-type E3 ubiquitin transferase listerin</fullName>
    </alternativeName>
</protein>
<feature type="compositionally biased region" description="Low complexity" evidence="2">
    <location>
        <begin position="1144"/>
        <end position="1155"/>
    </location>
</feature>
<dbReference type="GO" id="GO:0061630">
    <property type="term" value="F:ubiquitin protein ligase activity"/>
    <property type="evidence" value="ECO:0007669"/>
    <property type="project" value="UniProtKB-UniRule"/>
</dbReference>
<proteinExistence type="inferred from homology"/>
<comment type="pathway">
    <text evidence="1">Protein modification; protein ubiquitination.</text>
</comment>
<comment type="caution">
    <text evidence="4">The sequence shown here is derived from an EMBL/GenBank/DDBJ whole genome shotgun (WGS) entry which is preliminary data.</text>
</comment>
<evidence type="ECO:0000313" key="5">
    <source>
        <dbReference type="Proteomes" id="UP001230188"/>
    </source>
</evidence>
<dbReference type="Proteomes" id="UP001230188">
    <property type="component" value="Unassembled WGS sequence"/>
</dbReference>
<sequence length="1170" mass="126447">MEKMRSFAGFSAYETSKVVEVRDEVGGDVGRALKMCLKRDPTTRLKGFRELREVTASADAKTRQYIARWWGEHLKYDGDWKIRVAMCEAISVLGKDARLAEQEIAGELWVLSRDAEVAKVLDPWSEIFPKPAAIGRCIEAISARLRTLRPRVACLAGIADLVERGFPAPTTAKEMWRSLEKKPSSKHDGAQERRACYRLIVAKVRGDYPRDCILDEPDPGNAGLMWAAFVAVGEKSSKVKNRIAAPGFAAKAADLDAILELADDDDDKDEVLRAAVEASKGLGKAGRKLCARALETGSPLVAAEAAIALAARGERFVASSANLDAARLRAELESGDTDPAALVGLVPPETAAAVLDDDDCGENARPAAFLAAAGIRFSDEKRVARWFKNAMGTEAVKDIARLGDQSALAMVALDDPAALRALRGPLQSASSRAVVDQRLAEILQDSSLDDDDELAAALYPLASEEARVSVEARVADWFAAGDLERCSAFETPHAFLARAALGRADDQEEELLPDFWPPFLTGEPFARLAVALLGEPEIVAKLCEDPDVAVEILAWRANVPALPISLLENAISRALETGAVAASRLVELRFGAFEPRQEPARELAEGETVFHDGKTRVQVLAVHRDDYTITGGKQTLRSRLTTEKEEADHNNNNDADAEAMRRLFDPRSRWAVRLLAPRFMSQEEALGCEAAAIGGGGGLKGEWYGVLARRYPLPLETRERAAEILKHHPDPEWLEAAVKYGAIPAASAVGIVLDGLPATLGCAAALLERRQQIPALRVFRAALDAGSARVADLALRALDESRTAVAATAQDVDRFSGRPLALDLAMLAPPSVDFFLRRLEAGDSTDFASGLERGLEAWTRGADALFAALGKRRAKTLDVGCGDTPAGPRPGRFVSAHDPSHAPTLLGAWTAYRALALFPGLGRDWFAAAPARLAEAARRLLEDALRGALVERELRRVAESSRAAAADVEVSVAARQVAAKYTRDECTIEMRLTYSSCHPLRSVTVDLGRHQGVSESTARRWALQLRSCADHDSTLAAVAQWTASLDMEFKDLDPCPICYACLHPKSKRLPHLECATCHSKFHGTCLSQWFEKSHKHLCVICQQDFVAVRSSSSSSSSSSKKAASSSSSSKQKPPATEEEEEGEVPAPTVAPRTPAGVSSTNNDDDDDALD</sequence>
<evidence type="ECO:0000256" key="2">
    <source>
        <dbReference type="SAM" id="MobiDB-lite"/>
    </source>
</evidence>
<dbReference type="InterPro" id="IPR039804">
    <property type="entry name" value="RING-CH-C4HC3_LTN1"/>
</dbReference>
<comment type="similarity">
    <text evidence="1">Belongs to the LTN1 family.</text>
</comment>
<dbReference type="PANTHER" id="PTHR12389">
    <property type="entry name" value="ZINC FINGER PROTEIN 294"/>
    <property type="match status" value="1"/>
</dbReference>
<dbReference type="InterPro" id="IPR039795">
    <property type="entry name" value="LTN1/Rkr1"/>
</dbReference>